<dbReference type="EMBL" id="FR824069">
    <property type="protein sequence ID" value="CCA16698.1"/>
    <property type="molecule type" value="Genomic_DNA"/>
</dbReference>
<sequence>MRGNDDTDAPINSVGYSDADFAADKSDRKSVTGGLIEVASMLVVWFTCKHSGVSLSTMEAEYTAASLVVAEMIGIKELLGEMGISCVTPMSLKVDNQAALKLLGGESSSKSRHIDVRIKFVGSHAKRGILKAEYCEGSCMPADLMTKALHAPRLEELKRLVGLHTTE</sequence>
<dbReference type="HOGENOM" id="CLU_001650_6_3_1"/>
<organism evidence="1">
    <name type="scientific">Albugo laibachii Nc14</name>
    <dbReference type="NCBI Taxonomy" id="890382"/>
    <lineage>
        <taxon>Eukaryota</taxon>
        <taxon>Sar</taxon>
        <taxon>Stramenopiles</taxon>
        <taxon>Oomycota</taxon>
        <taxon>Peronosporomycetes</taxon>
        <taxon>Albuginales</taxon>
        <taxon>Albuginaceae</taxon>
        <taxon>Albugo</taxon>
    </lineage>
</organism>
<protein>
    <submittedName>
        <fullName evidence="1">Polyprotein putative</fullName>
    </submittedName>
</protein>
<reference evidence="1" key="1">
    <citation type="journal article" date="2011" name="PLoS Biol.">
        <title>Gene gain and loss during evolution of obligate parasitism in the white rust pathogen of Arabidopsis thaliana.</title>
        <authorList>
            <person name="Kemen E."/>
            <person name="Gardiner A."/>
            <person name="Schultz-Larsen T."/>
            <person name="Kemen A.C."/>
            <person name="Balmuth A.L."/>
            <person name="Robert-Seilaniantz A."/>
            <person name="Bailey K."/>
            <person name="Holub E."/>
            <person name="Studholme D.J."/>
            <person name="Maclean D."/>
            <person name="Jones J.D."/>
        </authorList>
    </citation>
    <scope>NUCLEOTIDE SEQUENCE</scope>
</reference>
<dbReference type="PANTHER" id="PTHR11439:SF440">
    <property type="entry name" value="INTEGRASE CATALYTIC DOMAIN-CONTAINING PROTEIN"/>
    <property type="match status" value="1"/>
</dbReference>
<dbReference type="CDD" id="cd09272">
    <property type="entry name" value="RNase_HI_RT_Ty1"/>
    <property type="match status" value="1"/>
</dbReference>
<dbReference type="AlphaFoldDB" id="F0W6F4"/>
<dbReference type="PANTHER" id="PTHR11439">
    <property type="entry name" value="GAG-POL-RELATED RETROTRANSPOSON"/>
    <property type="match status" value="1"/>
</dbReference>
<proteinExistence type="predicted"/>
<gene>
    <name evidence="1" type="primary">AlNc14C24G2453</name>
    <name evidence="1" type="ORF">ALNC14_028410</name>
</gene>
<evidence type="ECO:0000313" key="1">
    <source>
        <dbReference type="EMBL" id="CCA16698.1"/>
    </source>
</evidence>
<name>F0W6F4_9STRA</name>
<reference evidence="1" key="2">
    <citation type="submission" date="2011-02" db="EMBL/GenBank/DDBJ databases">
        <authorList>
            <person name="MacLean D."/>
        </authorList>
    </citation>
    <scope>NUCLEOTIDE SEQUENCE</scope>
</reference>
<accession>F0W6F4</accession>